<dbReference type="Proteomes" id="UP000283569">
    <property type="component" value="Unassembled WGS sequence"/>
</dbReference>
<sequence>MPGALHGQPEWVEPEGIQAELIRHGFVDTKAETVDLIHPVADAEGFLASFGVMVKWIINTYWTVEQKEQYEDDFNKILVEHLRLSMVETAGISNQQLYLSRLGYHSSLHAK</sequence>
<organism evidence="1 2">
    <name type="scientific">Gibberella intermedia</name>
    <name type="common">Bulb rot disease fungus</name>
    <name type="synonym">Fusarium proliferatum</name>
    <dbReference type="NCBI Taxonomy" id="948311"/>
    <lineage>
        <taxon>Eukaryota</taxon>
        <taxon>Fungi</taxon>
        <taxon>Dikarya</taxon>
        <taxon>Ascomycota</taxon>
        <taxon>Pezizomycotina</taxon>
        <taxon>Sordariomycetes</taxon>
        <taxon>Hypocreomycetidae</taxon>
        <taxon>Hypocreales</taxon>
        <taxon>Nectriaceae</taxon>
        <taxon>Fusarium</taxon>
        <taxon>Fusarium fujikuroi species complex</taxon>
    </lineage>
</organism>
<name>A0A420SNH7_GIBIN</name>
<dbReference type="AlphaFoldDB" id="A0A420SNH7"/>
<dbReference type="EMBL" id="MRDB01000050">
    <property type="protein sequence ID" value="RKL30754.1"/>
    <property type="molecule type" value="Genomic_DNA"/>
</dbReference>
<protein>
    <submittedName>
        <fullName evidence="1">Uncharacterized protein</fullName>
    </submittedName>
</protein>
<evidence type="ECO:0000313" key="1">
    <source>
        <dbReference type="EMBL" id="RKL30754.1"/>
    </source>
</evidence>
<gene>
    <name evidence="1" type="ORF">BFJ72_g11319</name>
</gene>
<evidence type="ECO:0000313" key="2">
    <source>
        <dbReference type="Proteomes" id="UP000283569"/>
    </source>
</evidence>
<reference evidence="1 2" key="1">
    <citation type="journal article" date="2018" name="Sci. Rep.">
        <title>Characterisation of pathogen-specific regions and novel effector candidates in Fusarium oxysporum f. sp. cepae.</title>
        <authorList>
            <person name="Armitage A.D."/>
            <person name="Taylor A."/>
            <person name="Sobczyk M.K."/>
            <person name="Baxter L."/>
            <person name="Greenfield B.P."/>
            <person name="Bates H.J."/>
            <person name="Wilson F."/>
            <person name="Jackson A.C."/>
            <person name="Ott S."/>
            <person name="Harrison R.J."/>
            <person name="Clarkson J.P."/>
        </authorList>
    </citation>
    <scope>NUCLEOTIDE SEQUENCE [LARGE SCALE GENOMIC DNA]</scope>
    <source>
        <strain evidence="1 2">Fp_A8</strain>
    </source>
</reference>
<accession>A0A420SNH7</accession>
<comment type="caution">
    <text evidence="1">The sequence shown here is derived from an EMBL/GenBank/DDBJ whole genome shotgun (WGS) entry which is preliminary data.</text>
</comment>
<proteinExistence type="predicted"/>